<name>A0A100W3A1_9MYCO</name>
<evidence type="ECO:0000313" key="1">
    <source>
        <dbReference type="EMBL" id="GAS90849.1"/>
    </source>
</evidence>
<dbReference type="EMBL" id="BCSX01000044">
    <property type="protein sequence ID" value="GAS90849.1"/>
    <property type="molecule type" value="Genomic_DNA"/>
</dbReference>
<sequence length="104" mass="10689">MTDDDVSHHRGVALRARSVAVFAVVGTAFVGAGVGAPVAAAHGADAVIADLQAEGYNVNINWVNGANQQLSDCTVVRVNNPSSNPEPLPGDTVYVDVTCPNGLY</sequence>
<dbReference type="AlphaFoldDB" id="A0A100W3A1"/>
<reference evidence="2" key="1">
    <citation type="journal article" date="2016" name="Genome Announc.">
        <title>Draft Genome Sequences of Five Rapidly Growing Mycobacterium Species, M. thermoresistibile, M. fortuitum subsp. acetamidolyticum, M. canariasense, M. brisbanense, and M. novocastrense.</title>
        <authorList>
            <person name="Katahira K."/>
            <person name="Ogura Y."/>
            <person name="Gotoh Y."/>
            <person name="Hayashi T."/>
        </authorList>
    </citation>
    <scope>NUCLEOTIDE SEQUENCE [LARGE SCALE GENOMIC DNA]</scope>
    <source>
        <strain evidence="2">JCM15654</strain>
    </source>
</reference>
<comment type="caution">
    <text evidence="1">The sequence shown here is derived from an EMBL/GenBank/DDBJ whole genome shotgun (WGS) entry which is preliminary data.</text>
</comment>
<dbReference type="STRING" id="146020.RMCB_4945"/>
<reference evidence="2" key="2">
    <citation type="submission" date="2016-02" db="EMBL/GenBank/DDBJ databases">
        <title>Draft genome sequence of five rapidly growing Mycobacterium species.</title>
        <authorList>
            <person name="Katahira K."/>
            <person name="Gotou Y."/>
            <person name="Iida K."/>
            <person name="Ogura Y."/>
            <person name="Hayashi T."/>
        </authorList>
    </citation>
    <scope>NUCLEOTIDE SEQUENCE [LARGE SCALE GENOMIC DNA]</scope>
    <source>
        <strain evidence="2">JCM15654</strain>
    </source>
</reference>
<gene>
    <name evidence="1" type="ORF">RMCB_4945</name>
</gene>
<proteinExistence type="predicted"/>
<dbReference type="Proteomes" id="UP000069620">
    <property type="component" value="Unassembled WGS sequence"/>
</dbReference>
<dbReference type="RefSeq" id="WP_062830886.1">
    <property type="nucleotide sequence ID" value="NZ_BCSX01000044.1"/>
</dbReference>
<evidence type="ECO:0008006" key="3">
    <source>
        <dbReference type="Google" id="ProtNLM"/>
    </source>
</evidence>
<keyword evidence="2" id="KW-1185">Reference proteome</keyword>
<organism evidence="1 2">
    <name type="scientific">Mycolicibacterium brisbanense</name>
    <dbReference type="NCBI Taxonomy" id="146020"/>
    <lineage>
        <taxon>Bacteria</taxon>
        <taxon>Bacillati</taxon>
        <taxon>Actinomycetota</taxon>
        <taxon>Actinomycetes</taxon>
        <taxon>Mycobacteriales</taxon>
        <taxon>Mycobacteriaceae</taxon>
        <taxon>Mycolicibacterium</taxon>
    </lineage>
</organism>
<dbReference type="OrthoDB" id="4638965at2"/>
<protein>
    <recommendedName>
        <fullName evidence="3">PASTA domain-containing protein</fullName>
    </recommendedName>
</protein>
<evidence type="ECO:0000313" key="2">
    <source>
        <dbReference type="Proteomes" id="UP000069620"/>
    </source>
</evidence>
<accession>A0A100W3A1</accession>